<keyword evidence="3" id="KW-1185">Reference proteome</keyword>
<dbReference type="InterPro" id="IPR002539">
    <property type="entry name" value="MaoC-like_dom"/>
</dbReference>
<evidence type="ECO:0000313" key="3">
    <source>
        <dbReference type="Proteomes" id="UP001500975"/>
    </source>
</evidence>
<evidence type="ECO:0000259" key="1">
    <source>
        <dbReference type="Pfam" id="PF01575"/>
    </source>
</evidence>
<feature type="domain" description="MaoC-like" evidence="1">
    <location>
        <begin position="19"/>
        <end position="111"/>
    </location>
</feature>
<dbReference type="InterPro" id="IPR052342">
    <property type="entry name" value="MCH/BMMD"/>
</dbReference>
<dbReference type="PANTHER" id="PTHR43664">
    <property type="entry name" value="MONOAMINE OXIDASE-RELATED"/>
    <property type="match status" value="1"/>
</dbReference>
<dbReference type="Pfam" id="PF01575">
    <property type="entry name" value="MaoC_dehydratas"/>
    <property type="match status" value="1"/>
</dbReference>
<dbReference type="InterPro" id="IPR029069">
    <property type="entry name" value="HotDog_dom_sf"/>
</dbReference>
<comment type="caution">
    <text evidence="2">The sequence shown here is derived from an EMBL/GenBank/DDBJ whole genome shotgun (WGS) entry which is preliminary data.</text>
</comment>
<proteinExistence type="predicted"/>
<organism evidence="2 3">
    <name type="scientific">Variovorax defluvii</name>
    <dbReference type="NCBI Taxonomy" id="913761"/>
    <lineage>
        <taxon>Bacteria</taxon>
        <taxon>Pseudomonadati</taxon>
        <taxon>Pseudomonadota</taxon>
        <taxon>Betaproteobacteria</taxon>
        <taxon>Burkholderiales</taxon>
        <taxon>Comamonadaceae</taxon>
        <taxon>Variovorax</taxon>
    </lineage>
</organism>
<sequence>MSAPLGWADLQVGQAWRSGGRTLTETELSLFAMLTGDRHPIHVDAEYSRSARFGQRLFHGTFGIAIAVAMATELPQLREPVVAATGVDGWRFLAPLFIGDTVHVEVELTGLGVPQGGKVGVLERRIRLVKQDGAVAQQGTSGLMVTLAAAA</sequence>
<accession>A0ABP8ICB3</accession>
<dbReference type="SUPFAM" id="SSF54637">
    <property type="entry name" value="Thioesterase/thiol ester dehydrase-isomerase"/>
    <property type="match status" value="1"/>
</dbReference>
<name>A0ABP8ICB3_9BURK</name>
<dbReference type="PANTHER" id="PTHR43664:SF1">
    <property type="entry name" value="BETA-METHYLMALYL-COA DEHYDRATASE"/>
    <property type="match status" value="1"/>
</dbReference>
<dbReference type="RefSeq" id="WP_345541208.1">
    <property type="nucleotide sequence ID" value="NZ_BAABGJ010000080.1"/>
</dbReference>
<dbReference type="Gene3D" id="3.10.129.10">
    <property type="entry name" value="Hotdog Thioesterase"/>
    <property type="match status" value="1"/>
</dbReference>
<evidence type="ECO:0000313" key="2">
    <source>
        <dbReference type="EMBL" id="GAA4355940.1"/>
    </source>
</evidence>
<gene>
    <name evidence="2" type="ORF">GCM10023165_48570</name>
</gene>
<dbReference type="EMBL" id="BAABGJ010000080">
    <property type="protein sequence ID" value="GAA4355940.1"/>
    <property type="molecule type" value="Genomic_DNA"/>
</dbReference>
<protein>
    <submittedName>
        <fullName evidence="2">MaoC/PaaZ C-terminal domain-containing protein</fullName>
    </submittedName>
</protein>
<reference evidence="3" key="1">
    <citation type="journal article" date="2019" name="Int. J. Syst. Evol. Microbiol.">
        <title>The Global Catalogue of Microorganisms (GCM) 10K type strain sequencing project: providing services to taxonomists for standard genome sequencing and annotation.</title>
        <authorList>
            <consortium name="The Broad Institute Genomics Platform"/>
            <consortium name="The Broad Institute Genome Sequencing Center for Infectious Disease"/>
            <person name="Wu L."/>
            <person name="Ma J."/>
        </authorList>
    </citation>
    <scope>NUCLEOTIDE SEQUENCE [LARGE SCALE GENOMIC DNA]</scope>
    <source>
        <strain evidence="3">JCM 17804</strain>
    </source>
</reference>
<dbReference type="Proteomes" id="UP001500975">
    <property type="component" value="Unassembled WGS sequence"/>
</dbReference>